<reference evidence="3" key="1">
    <citation type="submission" date="2017-03" db="EMBL/GenBank/DDBJ databases">
        <authorList>
            <person name="Safronova V.I."/>
            <person name="Sazanova A.L."/>
            <person name="Chirak E.R."/>
        </authorList>
    </citation>
    <scope>NUCLEOTIDE SEQUENCE [LARGE SCALE GENOMIC DNA]</scope>
    <source>
        <strain evidence="3">Ach-343</strain>
    </source>
</reference>
<name>A0A2W7CMZ8_9HYPH</name>
<feature type="transmembrane region" description="Helical" evidence="1">
    <location>
        <begin position="53"/>
        <end position="80"/>
    </location>
</feature>
<keyword evidence="1" id="KW-1133">Transmembrane helix</keyword>
<protein>
    <submittedName>
        <fullName evidence="2">Uncharacterized protein</fullName>
    </submittedName>
</protein>
<evidence type="ECO:0000313" key="2">
    <source>
        <dbReference type="EMBL" id="PZV37893.1"/>
    </source>
</evidence>
<keyword evidence="3" id="KW-1185">Reference proteome</keyword>
<accession>A0A2W7CMZ8</accession>
<comment type="caution">
    <text evidence="2">The sequence shown here is derived from an EMBL/GenBank/DDBJ whole genome shotgun (WGS) entry which is preliminary data.</text>
</comment>
<dbReference type="Proteomes" id="UP000248616">
    <property type="component" value="Unassembled WGS sequence"/>
</dbReference>
<keyword evidence="1" id="KW-0812">Transmembrane</keyword>
<feature type="transmembrane region" description="Helical" evidence="1">
    <location>
        <begin position="6"/>
        <end position="25"/>
    </location>
</feature>
<evidence type="ECO:0000256" key="1">
    <source>
        <dbReference type="SAM" id="Phobius"/>
    </source>
</evidence>
<dbReference type="EMBL" id="MZXV01000032">
    <property type="protein sequence ID" value="PZV37893.1"/>
    <property type="molecule type" value="Genomic_DNA"/>
</dbReference>
<gene>
    <name evidence="2" type="ORF">B5V02_16700</name>
</gene>
<organism evidence="2 3">
    <name type="scientific">Mesorhizobium kowhaii</name>
    <dbReference type="NCBI Taxonomy" id="1300272"/>
    <lineage>
        <taxon>Bacteria</taxon>
        <taxon>Pseudomonadati</taxon>
        <taxon>Pseudomonadota</taxon>
        <taxon>Alphaproteobacteria</taxon>
        <taxon>Hyphomicrobiales</taxon>
        <taxon>Phyllobacteriaceae</taxon>
        <taxon>Mesorhizobium</taxon>
    </lineage>
</organism>
<keyword evidence="1" id="KW-0472">Membrane</keyword>
<dbReference type="AlphaFoldDB" id="A0A2W7CMZ8"/>
<proteinExistence type="predicted"/>
<evidence type="ECO:0000313" key="3">
    <source>
        <dbReference type="Proteomes" id="UP000248616"/>
    </source>
</evidence>
<sequence>METWVLAVLLVACVIGCPLWVRICLANLRRWSAAGVVSQRTGNVSRDTQPVRFYYILAMMALGAVLPLVVTIALTVRLIFE</sequence>